<organism evidence="1 2">
    <name type="scientific">Amycolatopsis nalaikhensis</name>
    <dbReference type="NCBI Taxonomy" id="715472"/>
    <lineage>
        <taxon>Bacteria</taxon>
        <taxon>Bacillati</taxon>
        <taxon>Actinomycetota</taxon>
        <taxon>Actinomycetes</taxon>
        <taxon>Pseudonocardiales</taxon>
        <taxon>Pseudonocardiaceae</taxon>
        <taxon>Amycolatopsis</taxon>
    </lineage>
</organism>
<dbReference type="Proteomes" id="UP001227101">
    <property type="component" value="Chromosome"/>
</dbReference>
<dbReference type="RefSeq" id="WP_285458359.1">
    <property type="nucleotide sequence ID" value="NZ_CP127173.1"/>
</dbReference>
<keyword evidence="2" id="KW-1185">Reference proteome</keyword>
<dbReference type="EMBL" id="CP127173">
    <property type="protein sequence ID" value="WIV60750.1"/>
    <property type="molecule type" value="Genomic_DNA"/>
</dbReference>
<name>A0ABY8XYE2_9PSEU</name>
<evidence type="ECO:0000313" key="2">
    <source>
        <dbReference type="Proteomes" id="UP001227101"/>
    </source>
</evidence>
<protein>
    <submittedName>
        <fullName evidence="1">Uncharacterized protein</fullName>
    </submittedName>
</protein>
<sequence length="100" mass="11454">MGPKSERRAARDAVAAYHEARLAELVARVADAVDRHRAGELDAFEVDEVIHQYHRATQKLWTFCELSGSHVEITAHTIRRMADEGETIDWWERGASRRRG</sequence>
<gene>
    <name evidence="1" type="ORF">QP939_20115</name>
</gene>
<proteinExistence type="predicted"/>
<accession>A0ABY8XYE2</accession>
<reference evidence="1 2" key="1">
    <citation type="submission" date="2023-06" db="EMBL/GenBank/DDBJ databases">
        <authorList>
            <person name="Oyuntsetseg B."/>
            <person name="Kim S.B."/>
        </authorList>
    </citation>
    <scope>NUCLEOTIDE SEQUENCE [LARGE SCALE GENOMIC DNA]</scope>
    <source>
        <strain evidence="1 2">2-2</strain>
    </source>
</reference>
<evidence type="ECO:0000313" key="1">
    <source>
        <dbReference type="EMBL" id="WIV60750.1"/>
    </source>
</evidence>